<proteinExistence type="predicted"/>
<gene>
    <name evidence="2" type="ORF">RAMLITH_18890</name>
</gene>
<keyword evidence="1" id="KW-0812">Transmembrane</keyword>
<evidence type="ECO:0000313" key="3">
    <source>
        <dbReference type="Proteomes" id="UP000521868"/>
    </source>
</evidence>
<dbReference type="RefSeq" id="WP_168109026.1">
    <property type="nucleotide sequence ID" value="NZ_VTOX01000008.1"/>
</dbReference>
<keyword evidence="3" id="KW-1185">Reference proteome</keyword>
<dbReference type="Proteomes" id="UP000521868">
    <property type="component" value="Unassembled WGS sequence"/>
</dbReference>
<feature type="transmembrane region" description="Helical" evidence="1">
    <location>
        <begin position="12"/>
        <end position="31"/>
    </location>
</feature>
<feature type="transmembrane region" description="Helical" evidence="1">
    <location>
        <begin position="131"/>
        <end position="156"/>
    </location>
</feature>
<organism evidence="2 3">
    <name type="scientific">Ramlibacter lithotrophicus</name>
    <dbReference type="NCBI Taxonomy" id="2606681"/>
    <lineage>
        <taxon>Bacteria</taxon>
        <taxon>Pseudomonadati</taxon>
        <taxon>Pseudomonadota</taxon>
        <taxon>Betaproteobacteria</taxon>
        <taxon>Burkholderiales</taxon>
        <taxon>Comamonadaceae</taxon>
        <taxon>Ramlibacter</taxon>
    </lineage>
</organism>
<dbReference type="AlphaFoldDB" id="A0A7X6DIQ0"/>
<keyword evidence="1" id="KW-0472">Membrane</keyword>
<evidence type="ECO:0000256" key="1">
    <source>
        <dbReference type="SAM" id="Phobius"/>
    </source>
</evidence>
<reference evidence="2 3" key="1">
    <citation type="journal article" date="2020" name="Nature">
        <title>Bacterial chemolithoautotrophy via manganese oxidation.</title>
        <authorList>
            <person name="Yu H."/>
            <person name="Leadbetter J.R."/>
        </authorList>
    </citation>
    <scope>NUCLEOTIDE SEQUENCE [LARGE SCALE GENOMIC DNA]</scope>
    <source>
        <strain evidence="2 3">RBP-1</strain>
    </source>
</reference>
<keyword evidence="1" id="KW-1133">Transmembrane helix</keyword>
<name>A0A7X6DIQ0_9BURK</name>
<evidence type="ECO:0000313" key="2">
    <source>
        <dbReference type="EMBL" id="NKE67892.1"/>
    </source>
</evidence>
<accession>A0A7X6DIQ0</accession>
<protein>
    <submittedName>
        <fullName evidence="2">Uncharacterized protein</fullName>
    </submittedName>
</protein>
<sequence length="164" mass="17296">MGSDGTRHPAAKAIIGIAWFCTAVVILWFFGSLAMAPWTGSGSTGTMLLPGGMHFDLTLGRGATPRCAVRVTRDGSSSEVVIMQTACSRIVAHRWLKANQHLPQFQGAALGVPYTVPAPPGAEEAAMRTRLLVSCLFTVTALLAGAFVMLGSVAVATRLMKPRK</sequence>
<dbReference type="EMBL" id="VTOX01000008">
    <property type="protein sequence ID" value="NKE67892.1"/>
    <property type="molecule type" value="Genomic_DNA"/>
</dbReference>
<comment type="caution">
    <text evidence="2">The sequence shown here is derived from an EMBL/GenBank/DDBJ whole genome shotgun (WGS) entry which is preliminary data.</text>
</comment>